<dbReference type="Pfam" id="PF00730">
    <property type="entry name" value="HhH-GPD"/>
    <property type="match status" value="1"/>
</dbReference>
<dbReference type="SUPFAM" id="SSF48150">
    <property type="entry name" value="DNA-glycosylase"/>
    <property type="match status" value="1"/>
</dbReference>
<feature type="non-terminal residue" evidence="5">
    <location>
        <position position="216"/>
    </location>
</feature>
<evidence type="ECO:0000256" key="3">
    <source>
        <dbReference type="SAM" id="MobiDB-lite"/>
    </source>
</evidence>
<gene>
    <name evidence="5" type="ORF">Micbo1qcDRAFT_162030</name>
</gene>
<keyword evidence="2" id="KW-0539">Nucleus</keyword>
<protein>
    <recommendedName>
        <fullName evidence="4">HhH-GPD domain-containing protein</fullName>
    </recommendedName>
</protein>
<evidence type="ECO:0000256" key="1">
    <source>
        <dbReference type="ARBA" id="ARBA00004123"/>
    </source>
</evidence>
<dbReference type="Gene3D" id="1.10.340.30">
    <property type="entry name" value="Hypothetical protein, domain 2"/>
    <property type="match status" value="1"/>
</dbReference>
<dbReference type="PANTHER" id="PTHR15074:SF0">
    <property type="entry name" value="METHYL-CPG-BINDING DOMAIN PROTEIN 4-LIKE PROTEIN"/>
    <property type="match status" value="1"/>
</dbReference>
<dbReference type="InParanoid" id="A0A136J464"/>
<accession>A0A136J464</accession>
<organism evidence="5 6">
    <name type="scientific">Microdochium bolleyi</name>
    <dbReference type="NCBI Taxonomy" id="196109"/>
    <lineage>
        <taxon>Eukaryota</taxon>
        <taxon>Fungi</taxon>
        <taxon>Dikarya</taxon>
        <taxon>Ascomycota</taxon>
        <taxon>Pezizomycotina</taxon>
        <taxon>Sordariomycetes</taxon>
        <taxon>Xylariomycetidae</taxon>
        <taxon>Xylariales</taxon>
        <taxon>Microdochiaceae</taxon>
        <taxon>Microdochium</taxon>
    </lineage>
</organism>
<dbReference type="InterPro" id="IPR045138">
    <property type="entry name" value="MeCP2/MBD4"/>
</dbReference>
<evidence type="ECO:0000256" key="2">
    <source>
        <dbReference type="ARBA" id="ARBA00023242"/>
    </source>
</evidence>
<evidence type="ECO:0000313" key="5">
    <source>
        <dbReference type="EMBL" id="KXJ91965.1"/>
    </source>
</evidence>
<dbReference type="GO" id="GO:0006285">
    <property type="term" value="P:base-excision repair, AP site formation"/>
    <property type="evidence" value="ECO:0007669"/>
    <property type="project" value="UniProtKB-ARBA"/>
</dbReference>
<feature type="region of interest" description="Disordered" evidence="3">
    <location>
        <begin position="57"/>
        <end position="83"/>
    </location>
</feature>
<dbReference type="GO" id="GO:0003677">
    <property type="term" value="F:DNA binding"/>
    <property type="evidence" value="ECO:0007669"/>
    <property type="project" value="InterPro"/>
</dbReference>
<name>A0A136J464_9PEZI</name>
<evidence type="ECO:0000313" key="6">
    <source>
        <dbReference type="Proteomes" id="UP000070501"/>
    </source>
</evidence>
<feature type="region of interest" description="Disordered" evidence="3">
    <location>
        <begin position="121"/>
        <end position="153"/>
    </location>
</feature>
<feature type="domain" description="HhH-GPD" evidence="4">
    <location>
        <begin position="3"/>
        <end position="64"/>
    </location>
</feature>
<reference evidence="6" key="1">
    <citation type="submission" date="2016-02" db="EMBL/GenBank/DDBJ databases">
        <title>Draft genome sequence of Microdochium bolleyi, a fungal endophyte of beachgrass.</title>
        <authorList>
            <consortium name="DOE Joint Genome Institute"/>
            <person name="David A.S."/>
            <person name="May G."/>
            <person name="Haridas S."/>
            <person name="Lim J."/>
            <person name="Wang M."/>
            <person name="Labutti K."/>
            <person name="Lipzen A."/>
            <person name="Barry K."/>
            <person name="Grigoriev I.V."/>
        </authorList>
    </citation>
    <scope>NUCLEOTIDE SEQUENCE [LARGE SCALE GENOMIC DNA]</scope>
    <source>
        <strain evidence="6">J235TASD1</strain>
    </source>
</reference>
<evidence type="ECO:0000259" key="4">
    <source>
        <dbReference type="Pfam" id="PF00730"/>
    </source>
</evidence>
<dbReference type="AlphaFoldDB" id="A0A136J464"/>
<dbReference type="GO" id="GO:0003824">
    <property type="term" value="F:catalytic activity"/>
    <property type="evidence" value="ECO:0007669"/>
    <property type="project" value="InterPro"/>
</dbReference>
<dbReference type="PANTHER" id="PTHR15074">
    <property type="entry name" value="METHYL-CPG-BINDING PROTEIN"/>
    <property type="match status" value="1"/>
</dbReference>
<dbReference type="OrthoDB" id="10265068at2759"/>
<proteinExistence type="predicted"/>
<dbReference type="GO" id="GO:0005634">
    <property type="term" value="C:nucleus"/>
    <property type="evidence" value="ECO:0007669"/>
    <property type="project" value="UniProtKB-SubCell"/>
</dbReference>
<dbReference type="InterPro" id="IPR003265">
    <property type="entry name" value="HhH-GPD_domain"/>
</dbReference>
<dbReference type="EMBL" id="KQ964249">
    <property type="protein sequence ID" value="KXJ91965.1"/>
    <property type="molecule type" value="Genomic_DNA"/>
</dbReference>
<dbReference type="STRING" id="196109.A0A136J464"/>
<keyword evidence="6" id="KW-1185">Reference proteome</keyword>
<feature type="compositionally biased region" description="Basic and acidic residues" evidence="3">
    <location>
        <begin position="69"/>
        <end position="83"/>
    </location>
</feature>
<dbReference type="InterPro" id="IPR011257">
    <property type="entry name" value="DNA_glycosylase"/>
</dbReference>
<comment type="subcellular location">
    <subcellularLocation>
        <location evidence="1">Nucleus</location>
    </subcellularLocation>
</comment>
<sequence>MPVFRELIEQYPTPKDLSEADPVEIEAMIRHLGLSNNRTATIQKYARLWEENPPQPGVRYGVKNYPKQGDGKDVRAGEKLDPEDPREAAWEIGHLTQGRYAIDSWRIFCRDVFLGRASNNEQIPEGGVSSVTNSASKNTKSRRRKSSTTPLSRTESVFQPEWMRVLPEDKELRAYLRWMWMREGWEWDPLTGERTVLSREMYEAVQEGRVVWDNTG</sequence>
<dbReference type="Proteomes" id="UP000070501">
    <property type="component" value="Unassembled WGS sequence"/>
</dbReference>